<dbReference type="HAMAP" id="MF_00115">
    <property type="entry name" value="MscL"/>
    <property type="match status" value="1"/>
</dbReference>
<comment type="caution">
    <text evidence="10">The sequence shown here is derived from an EMBL/GenBank/DDBJ whole genome shotgun (WGS) entry which is preliminary data.</text>
</comment>
<dbReference type="RefSeq" id="WP_092084918.1">
    <property type="nucleotide sequence ID" value="NZ_FNEL01000014.1"/>
</dbReference>
<evidence type="ECO:0000256" key="4">
    <source>
        <dbReference type="ARBA" id="ARBA00022692"/>
    </source>
</evidence>
<dbReference type="Pfam" id="PF01741">
    <property type="entry name" value="MscL"/>
    <property type="match status" value="1"/>
</dbReference>
<comment type="subcellular location">
    <subcellularLocation>
        <location evidence="9">Cell membrane</location>
        <topology evidence="9">Multi-pass membrane protein</topology>
    </subcellularLocation>
    <subcellularLocation>
        <location evidence="1">Membrane</location>
        <topology evidence="1">Multi-pass membrane protein</topology>
    </subcellularLocation>
</comment>
<evidence type="ECO:0000256" key="1">
    <source>
        <dbReference type="ARBA" id="ARBA00004141"/>
    </source>
</evidence>
<dbReference type="AlphaFoldDB" id="A0A1G8KVM5"/>
<dbReference type="PRINTS" id="PR01264">
    <property type="entry name" value="MECHCHANNEL"/>
</dbReference>
<evidence type="ECO:0000256" key="9">
    <source>
        <dbReference type="HAMAP-Rule" id="MF_00115"/>
    </source>
</evidence>
<evidence type="ECO:0000256" key="6">
    <source>
        <dbReference type="ARBA" id="ARBA00023065"/>
    </source>
</evidence>
<keyword evidence="2 9" id="KW-0813">Transport</keyword>
<protein>
    <recommendedName>
        <fullName evidence="9">Large-conductance mechanosensitive channel</fullName>
    </recommendedName>
</protein>
<evidence type="ECO:0000256" key="8">
    <source>
        <dbReference type="ARBA" id="ARBA00023303"/>
    </source>
</evidence>
<dbReference type="SUPFAM" id="SSF81330">
    <property type="entry name" value="Gated mechanosensitive channel"/>
    <property type="match status" value="1"/>
</dbReference>
<evidence type="ECO:0000256" key="3">
    <source>
        <dbReference type="ARBA" id="ARBA00022475"/>
    </source>
</evidence>
<dbReference type="PANTHER" id="PTHR30266:SF2">
    <property type="entry name" value="LARGE-CONDUCTANCE MECHANOSENSITIVE CHANNEL"/>
    <property type="match status" value="1"/>
</dbReference>
<keyword evidence="4 9" id="KW-0812">Transmembrane</keyword>
<name>A0A1G8KVM5_9LACT</name>
<dbReference type="Gene3D" id="1.10.1200.120">
    <property type="entry name" value="Large-conductance mechanosensitive channel, MscL, domain 1"/>
    <property type="match status" value="1"/>
</dbReference>
<evidence type="ECO:0000313" key="11">
    <source>
        <dbReference type="Proteomes" id="UP000235682"/>
    </source>
</evidence>
<keyword evidence="8 9" id="KW-0407">Ion channel</keyword>
<dbReference type="PANTHER" id="PTHR30266">
    <property type="entry name" value="MECHANOSENSITIVE CHANNEL MSCL"/>
    <property type="match status" value="1"/>
</dbReference>
<keyword evidence="5 9" id="KW-1133">Transmembrane helix</keyword>
<evidence type="ECO:0000256" key="2">
    <source>
        <dbReference type="ARBA" id="ARBA00022448"/>
    </source>
</evidence>
<keyword evidence="6 9" id="KW-0406">Ion transport</keyword>
<dbReference type="STRING" id="84521.SAMN04487994_101433"/>
<keyword evidence="3 9" id="KW-1003">Cell membrane</keyword>
<proteinExistence type="inferred from homology"/>
<dbReference type="InterPro" id="IPR001185">
    <property type="entry name" value="MS_channel"/>
</dbReference>
<evidence type="ECO:0000256" key="5">
    <source>
        <dbReference type="ARBA" id="ARBA00022989"/>
    </source>
</evidence>
<comment type="function">
    <text evidence="9">Channel that opens in response to stretch forces in the membrane lipid bilayer. May participate in the regulation of osmotic pressure changes within the cell.</text>
</comment>
<feature type="transmembrane region" description="Helical" evidence="9">
    <location>
        <begin position="14"/>
        <end position="31"/>
    </location>
</feature>
<accession>A0A1G8KVM5</accession>
<keyword evidence="7 9" id="KW-0472">Membrane</keyword>
<dbReference type="InterPro" id="IPR036019">
    <property type="entry name" value="MscL_channel"/>
</dbReference>
<organism evidence="10 11">
    <name type="scientific">Dolosicoccus paucivorans</name>
    <dbReference type="NCBI Taxonomy" id="84521"/>
    <lineage>
        <taxon>Bacteria</taxon>
        <taxon>Bacillati</taxon>
        <taxon>Bacillota</taxon>
        <taxon>Bacilli</taxon>
        <taxon>Lactobacillales</taxon>
        <taxon>Aerococcaceae</taxon>
        <taxon>Dolosicoccus</taxon>
    </lineage>
</organism>
<comment type="similarity">
    <text evidence="9">Belongs to the MscL family.</text>
</comment>
<comment type="subunit">
    <text evidence="9">Homopentamer.</text>
</comment>
<sequence length="126" mass="13884">MWKEFKEFIAQDNVINLAIGVILGGAFSKIVSSLVDDIFMPIIVSVTGAVDVSHLAITIGNTKLTYGNFLQAVINFLMIGFMLFLTVKGLQQMNAKRKVQEEVDEATVPTETELLTEILAELKKGH</sequence>
<dbReference type="OrthoDB" id="9810350at2"/>
<dbReference type="GO" id="GO:0008381">
    <property type="term" value="F:mechanosensitive monoatomic ion channel activity"/>
    <property type="evidence" value="ECO:0007669"/>
    <property type="project" value="UniProtKB-UniRule"/>
</dbReference>
<dbReference type="InterPro" id="IPR037673">
    <property type="entry name" value="MSC/AndL"/>
</dbReference>
<dbReference type="GO" id="GO:0005886">
    <property type="term" value="C:plasma membrane"/>
    <property type="evidence" value="ECO:0007669"/>
    <property type="project" value="UniProtKB-SubCell"/>
</dbReference>
<dbReference type="EMBL" id="PNHE01000012">
    <property type="protein sequence ID" value="PMC58521.1"/>
    <property type="molecule type" value="Genomic_DNA"/>
</dbReference>
<dbReference type="Proteomes" id="UP000235682">
    <property type="component" value="Unassembled WGS sequence"/>
</dbReference>
<dbReference type="NCBIfam" id="TIGR00220">
    <property type="entry name" value="mscL"/>
    <property type="match status" value="1"/>
</dbReference>
<evidence type="ECO:0000256" key="7">
    <source>
        <dbReference type="ARBA" id="ARBA00023136"/>
    </source>
</evidence>
<feature type="transmembrane region" description="Helical" evidence="9">
    <location>
        <begin position="69"/>
        <end position="87"/>
    </location>
</feature>
<reference evidence="10 11" key="1">
    <citation type="submission" date="2017-09" db="EMBL/GenBank/DDBJ databases">
        <title>Bacterial strain isolated from the female urinary microbiota.</title>
        <authorList>
            <person name="Thomas-White K."/>
            <person name="Kumar N."/>
            <person name="Forster S."/>
            <person name="Putonti C."/>
            <person name="Lawley T."/>
            <person name="Wolfe A.J."/>
        </authorList>
    </citation>
    <scope>NUCLEOTIDE SEQUENCE [LARGE SCALE GENOMIC DNA]</scope>
    <source>
        <strain evidence="10 11">UMB0852</strain>
    </source>
</reference>
<gene>
    <name evidence="9 10" type="primary">mscL</name>
    <name evidence="10" type="ORF">CJ205_04060</name>
</gene>
<evidence type="ECO:0000313" key="10">
    <source>
        <dbReference type="EMBL" id="PMC58521.1"/>
    </source>
</evidence>
<keyword evidence="11" id="KW-1185">Reference proteome</keyword>